<evidence type="ECO:0000256" key="4">
    <source>
        <dbReference type="ARBA" id="ARBA00022776"/>
    </source>
</evidence>
<gene>
    <name evidence="8" type="ORF">PXEA_LOCUS377</name>
</gene>
<dbReference type="GO" id="GO:0005737">
    <property type="term" value="C:cytoplasm"/>
    <property type="evidence" value="ECO:0007669"/>
    <property type="project" value="TreeGrafter"/>
</dbReference>
<evidence type="ECO:0000256" key="2">
    <source>
        <dbReference type="ARBA" id="ARBA00010348"/>
    </source>
</evidence>
<protein>
    <recommendedName>
        <fullName evidence="7">HORMA domain-containing protein</fullName>
    </recommendedName>
</protein>
<evidence type="ECO:0000313" key="8">
    <source>
        <dbReference type="EMBL" id="VEL06937.1"/>
    </source>
</evidence>
<dbReference type="Gene3D" id="3.30.900.10">
    <property type="entry name" value="HORMA domain"/>
    <property type="match status" value="1"/>
</dbReference>
<reference evidence="8" key="1">
    <citation type="submission" date="2018-11" db="EMBL/GenBank/DDBJ databases">
        <authorList>
            <consortium name="Pathogen Informatics"/>
        </authorList>
    </citation>
    <scope>NUCLEOTIDE SEQUENCE</scope>
</reference>
<keyword evidence="5" id="KW-0539">Nucleus</keyword>
<dbReference type="PANTHER" id="PTHR11842:SF11">
    <property type="entry name" value="MITOTIC SPINDLE ASSEMBLY CHECKPOINT PROTEIN MAD2A"/>
    <property type="match status" value="1"/>
</dbReference>
<sequence length="122" mass="14059">MVTTDNELDEYLILMLDQIKVWLNSNSLKRLVLVVKNAQSGDVIERWQFEVNCHSDHQESASKVKDVQIRNEIGAVLRQIFAVVCLLPIIDSACKLTTFIYLYSLICLPIEIHQYTSHFAHI</sequence>
<evidence type="ECO:0000259" key="7">
    <source>
        <dbReference type="PROSITE" id="PS50815"/>
    </source>
</evidence>
<dbReference type="InterPro" id="IPR003511">
    <property type="entry name" value="HORMA_dom"/>
</dbReference>
<keyword evidence="3" id="KW-0132">Cell division</keyword>
<feature type="domain" description="HORMA" evidence="7">
    <location>
        <begin position="1"/>
        <end position="122"/>
    </location>
</feature>
<name>A0A3S5AWK2_9PLAT</name>
<dbReference type="Pfam" id="PF02301">
    <property type="entry name" value="HORMA"/>
    <property type="match status" value="1"/>
</dbReference>
<proteinExistence type="inferred from homology"/>
<dbReference type="PROSITE" id="PS50815">
    <property type="entry name" value="HORMA"/>
    <property type="match status" value="1"/>
</dbReference>
<keyword evidence="9" id="KW-1185">Reference proteome</keyword>
<evidence type="ECO:0000256" key="1">
    <source>
        <dbReference type="ARBA" id="ARBA00004123"/>
    </source>
</evidence>
<comment type="subcellular location">
    <subcellularLocation>
        <location evidence="1">Nucleus</location>
    </subcellularLocation>
</comment>
<dbReference type="SUPFAM" id="SSF56019">
    <property type="entry name" value="The spindle assembly checkpoint protein mad2"/>
    <property type="match status" value="1"/>
</dbReference>
<dbReference type="GO" id="GO:0000776">
    <property type="term" value="C:kinetochore"/>
    <property type="evidence" value="ECO:0007669"/>
    <property type="project" value="TreeGrafter"/>
</dbReference>
<comment type="similarity">
    <text evidence="2">Belongs to the MAD2 family.</text>
</comment>
<comment type="caution">
    <text evidence="8">The sequence shown here is derived from an EMBL/GenBank/DDBJ whole genome shotgun (WGS) entry which is preliminary data.</text>
</comment>
<keyword evidence="6" id="KW-0131">Cell cycle</keyword>
<dbReference type="GO" id="GO:0007094">
    <property type="term" value="P:mitotic spindle assembly checkpoint signaling"/>
    <property type="evidence" value="ECO:0007669"/>
    <property type="project" value="TreeGrafter"/>
</dbReference>
<dbReference type="InterPro" id="IPR045091">
    <property type="entry name" value="Mad2-like"/>
</dbReference>
<organism evidence="8 9">
    <name type="scientific">Protopolystoma xenopodis</name>
    <dbReference type="NCBI Taxonomy" id="117903"/>
    <lineage>
        <taxon>Eukaryota</taxon>
        <taxon>Metazoa</taxon>
        <taxon>Spiralia</taxon>
        <taxon>Lophotrochozoa</taxon>
        <taxon>Platyhelminthes</taxon>
        <taxon>Monogenea</taxon>
        <taxon>Polyopisthocotylea</taxon>
        <taxon>Polystomatidea</taxon>
        <taxon>Polystomatidae</taxon>
        <taxon>Protopolystoma</taxon>
    </lineage>
</organism>
<accession>A0A3S5AWK2</accession>
<dbReference type="GO" id="GO:0051301">
    <property type="term" value="P:cell division"/>
    <property type="evidence" value="ECO:0007669"/>
    <property type="project" value="UniProtKB-KW"/>
</dbReference>
<dbReference type="OrthoDB" id="1806at2759"/>
<dbReference type="EMBL" id="CAAALY010000673">
    <property type="protein sequence ID" value="VEL06937.1"/>
    <property type="molecule type" value="Genomic_DNA"/>
</dbReference>
<evidence type="ECO:0000313" key="9">
    <source>
        <dbReference type="Proteomes" id="UP000784294"/>
    </source>
</evidence>
<dbReference type="AlphaFoldDB" id="A0A3S5AWK2"/>
<evidence type="ECO:0000256" key="3">
    <source>
        <dbReference type="ARBA" id="ARBA00022618"/>
    </source>
</evidence>
<dbReference type="InterPro" id="IPR036570">
    <property type="entry name" value="HORMA_dom_sf"/>
</dbReference>
<dbReference type="GO" id="GO:0005654">
    <property type="term" value="C:nucleoplasm"/>
    <property type="evidence" value="ECO:0007669"/>
    <property type="project" value="TreeGrafter"/>
</dbReference>
<evidence type="ECO:0000256" key="5">
    <source>
        <dbReference type="ARBA" id="ARBA00023242"/>
    </source>
</evidence>
<dbReference type="PANTHER" id="PTHR11842">
    <property type="entry name" value="MITOTIC SPINDLE ASSEMBLY CHECKPOINT PROTEIN MAD2"/>
    <property type="match status" value="1"/>
</dbReference>
<evidence type="ECO:0000256" key="6">
    <source>
        <dbReference type="ARBA" id="ARBA00023306"/>
    </source>
</evidence>
<dbReference type="Proteomes" id="UP000784294">
    <property type="component" value="Unassembled WGS sequence"/>
</dbReference>
<keyword evidence="4" id="KW-0498">Mitosis</keyword>